<proteinExistence type="predicted"/>
<accession>K9VVC7</accession>
<gene>
    <name evidence="2" type="ORF">Cri9333_1129</name>
</gene>
<dbReference type="Proteomes" id="UP000010472">
    <property type="component" value="Chromosome"/>
</dbReference>
<evidence type="ECO:0000256" key="1">
    <source>
        <dbReference type="SAM" id="Phobius"/>
    </source>
</evidence>
<protein>
    <submittedName>
        <fullName evidence="2">Uncharacterized protein</fullName>
    </submittedName>
</protein>
<dbReference type="AlphaFoldDB" id="K9VVC7"/>
<name>K9VVC7_9CYAN</name>
<dbReference type="KEGG" id="cep:Cri9333_1129"/>
<dbReference type="EMBL" id="CP003620">
    <property type="protein sequence ID" value="AFZ12038.1"/>
    <property type="molecule type" value="Genomic_DNA"/>
</dbReference>
<organism evidence="2 3">
    <name type="scientific">Crinalium epipsammum PCC 9333</name>
    <dbReference type="NCBI Taxonomy" id="1173022"/>
    <lineage>
        <taxon>Bacteria</taxon>
        <taxon>Bacillati</taxon>
        <taxon>Cyanobacteriota</taxon>
        <taxon>Cyanophyceae</taxon>
        <taxon>Gomontiellales</taxon>
        <taxon>Gomontiellaceae</taxon>
        <taxon>Crinalium</taxon>
    </lineage>
</organism>
<evidence type="ECO:0000313" key="3">
    <source>
        <dbReference type="Proteomes" id="UP000010472"/>
    </source>
</evidence>
<feature type="transmembrane region" description="Helical" evidence="1">
    <location>
        <begin position="44"/>
        <end position="67"/>
    </location>
</feature>
<dbReference type="PATRIC" id="fig|1173022.3.peg.1222"/>
<keyword evidence="1" id="KW-0472">Membrane</keyword>
<reference evidence="2 3" key="1">
    <citation type="submission" date="2012-06" db="EMBL/GenBank/DDBJ databases">
        <title>Finished chromosome of genome of Crinalium epipsammum PCC 9333.</title>
        <authorList>
            <consortium name="US DOE Joint Genome Institute"/>
            <person name="Gugger M."/>
            <person name="Coursin T."/>
            <person name="Rippka R."/>
            <person name="Tandeau De Marsac N."/>
            <person name="Huntemann M."/>
            <person name="Wei C.-L."/>
            <person name="Han J."/>
            <person name="Detter J.C."/>
            <person name="Han C."/>
            <person name="Tapia R."/>
            <person name="Davenport K."/>
            <person name="Daligault H."/>
            <person name="Erkkila T."/>
            <person name="Gu W."/>
            <person name="Munk A.C.C."/>
            <person name="Teshima H."/>
            <person name="Xu Y."/>
            <person name="Chain P."/>
            <person name="Chen A."/>
            <person name="Krypides N."/>
            <person name="Mavromatis K."/>
            <person name="Markowitz V."/>
            <person name="Szeto E."/>
            <person name="Ivanova N."/>
            <person name="Mikhailova N."/>
            <person name="Ovchinnikova G."/>
            <person name="Pagani I."/>
            <person name="Pati A."/>
            <person name="Goodwin L."/>
            <person name="Peters L."/>
            <person name="Pitluck S."/>
            <person name="Woyke T."/>
            <person name="Kerfeld C."/>
        </authorList>
    </citation>
    <scope>NUCLEOTIDE SEQUENCE [LARGE SCALE GENOMIC DNA]</scope>
    <source>
        <strain evidence="2 3">PCC 9333</strain>
    </source>
</reference>
<keyword evidence="3" id="KW-1185">Reference proteome</keyword>
<evidence type="ECO:0000313" key="2">
    <source>
        <dbReference type="EMBL" id="AFZ12038.1"/>
    </source>
</evidence>
<keyword evidence="1" id="KW-1133">Transmembrane helix</keyword>
<sequence length="171" mass="19596">MSKQQNAISPYSPRSSLGNYFAEEQTGISLAYSFGKVFSFFAKFIWLLFLVVLLSVTFIVWIWIVSFRAGWSLWGWYVTNRATEQQMAVGILYGSIISFVSLFVLFFNWAQEFLKQETGWSELFPSQLNLLKSVGEHLDIKLGSQFPYLIESQENAPEKTPPAPEVKRTVV</sequence>
<dbReference type="RefSeq" id="WP_015202160.1">
    <property type="nucleotide sequence ID" value="NC_019753.1"/>
</dbReference>
<dbReference type="HOGENOM" id="CLU_1560395_0_0_3"/>
<keyword evidence="1" id="KW-0812">Transmembrane</keyword>
<feature type="transmembrane region" description="Helical" evidence="1">
    <location>
        <begin position="87"/>
        <end position="107"/>
    </location>
</feature>